<dbReference type="PANTHER" id="PTHR11803:SF44">
    <property type="entry name" value="RUTC FAMILY PROTEIN YJGH"/>
    <property type="match status" value="1"/>
</dbReference>
<dbReference type="OrthoDB" id="3212792at2"/>
<dbReference type="GO" id="GO:0005829">
    <property type="term" value="C:cytosol"/>
    <property type="evidence" value="ECO:0007669"/>
    <property type="project" value="TreeGrafter"/>
</dbReference>
<dbReference type="Gene3D" id="3.30.1330.40">
    <property type="entry name" value="RutC-like"/>
    <property type="match status" value="1"/>
</dbReference>
<organism evidence="1 2">
    <name type="scientific">Actinomadura rudentiformis</name>
    <dbReference type="NCBI Taxonomy" id="359158"/>
    <lineage>
        <taxon>Bacteria</taxon>
        <taxon>Bacillati</taxon>
        <taxon>Actinomycetota</taxon>
        <taxon>Actinomycetes</taxon>
        <taxon>Streptosporangiales</taxon>
        <taxon>Thermomonosporaceae</taxon>
        <taxon>Actinomadura</taxon>
    </lineage>
</organism>
<dbReference type="EMBL" id="WBMT01000011">
    <property type="protein sequence ID" value="KAB2346598.1"/>
    <property type="molecule type" value="Genomic_DNA"/>
</dbReference>
<accession>A0A6H9YK47</accession>
<protein>
    <submittedName>
        <fullName evidence="1">RidA family protein</fullName>
    </submittedName>
</protein>
<keyword evidence="2" id="KW-1185">Reference proteome</keyword>
<dbReference type="CDD" id="cd00448">
    <property type="entry name" value="YjgF_YER057c_UK114_family"/>
    <property type="match status" value="1"/>
</dbReference>
<sequence>MIETIDPAGLPEPTPAYTHGTLVSGAQRLLFVSGQPPWGGDLPDDFEGQCRLAWRNVERVLAEAGMTLRDLAKVTVYLADRRDREANSRIRAEVLGDHRPAITIIITGIYSEEWLLEIEGVAVA</sequence>
<dbReference type="GO" id="GO:0019239">
    <property type="term" value="F:deaminase activity"/>
    <property type="evidence" value="ECO:0007669"/>
    <property type="project" value="TreeGrafter"/>
</dbReference>
<dbReference type="SUPFAM" id="SSF55298">
    <property type="entry name" value="YjgF-like"/>
    <property type="match status" value="1"/>
</dbReference>
<dbReference type="InterPro" id="IPR006175">
    <property type="entry name" value="YjgF/YER057c/UK114"/>
</dbReference>
<dbReference type="AlphaFoldDB" id="A0A6H9YK47"/>
<gene>
    <name evidence="1" type="ORF">F8566_24490</name>
</gene>
<dbReference type="InterPro" id="IPR035959">
    <property type="entry name" value="RutC-like_sf"/>
</dbReference>
<comment type="caution">
    <text evidence="1">The sequence shown here is derived from an EMBL/GenBank/DDBJ whole genome shotgun (WGS) entry which is preliminary data.</text>
</comment>
<dbReference type="PANTHER" id="PTHR11803">
    <property type="entry name" value="2-IMINOBUTANOATE/2-IMINOPROPANOATE DEAMINASE RIDA"/>
    <property type="match status" value="1"/>
</dbReference>
<evidence type="ECO:0000313" key="2">
    <source>
        <dbReference type="Proteomes" id="UP000468735"/>
    </source>
</evidence>
<name>A0A6H9YK47_9ACTN</name>
<evidence type="ECO:0000313" key="1">
    <source>
        <dbReference type="EMBL" id="KAB2346598.1"/>
    </source>
</evidence>
<dbReference type="RefSeq" id="WP_151563715.1">
    <property type="nucleotide sequence ID" value="NZ_WBMT01000011.1"/>
</dbReference>
<reference evidence="1 2" key="1">
    <citation type="submission" date="2019-09" db="EMBL/GenBank/DDBJ databases">
        <title>Actinomadura physcomitrii sp. nov., a novel actinomycete isolated from moss [Physcomitrium sphaericum (Ludw) Fuernr].</title>
        <authorList>
            <person name="Zhuang X."/>
            <person name="Liu C."/>
        </authorList>
    </citation>
    <scope>NUCLEOTIDE SEQUENCE [LARGE SCALE GENOMIC DNA]</scope>
    <source>
        <strain evidence="1 2">HMC1</strain>
    </source>
</reference>
<dbReference type="Proteomes" id="UP000468735">
    <property type="component" value="Unassembled WGS sequence"/>
</dbReference>
<dbReference type="Pfam" id="PF01042">
    <property type="entry name" value="Ribonuc_L-PSP"/>
    <property type="match status" value="1"/>
</dbReference>
<proteinExistence type="predicted"/>